<accession>A0A0A9GGU0</accession>
<protein>
    <submittedName>
        <fullName evidence="1">Uncharacterized protein</fullName>
    </submittedName>
</protein>
<evidence type="ECO:0000313" key="1">
    <source>
        <dbReference type="EMBL" id="JAE22614.1"/>
    </source>
</evidence>
<dbReference type="AlphaFoldDB" id="A0A0A9GGU0"/>
<dbReference type="EMBL" id="GBRH01175282">
    <property type="protein sequence ID" value="JAE22614.1"/>
    <property type="molecule type" value="Transcribed_RNA"/>
</dbReference>
<reference evidence="1" key="2">
    <citation type="journal article" date="2015" name="Data Brief">
        <title>Shoot transcriptome of the giant reed, Arundo donax.</title>
        <authorList>
            <person name="Barrero R.A."/>
            <person name="Guerrero F.D."/>
            <person name="Moolhuijzen P."/>
            <person name="Goolsby J.A."/>
            <person name="Tidwell J."/>
            <person name="Bellgard S.E."/>
            <person name="Bellgard M.I."/>
        </authorList>
    </citation>
    <scope>NUCLEOTIDE SEQUENCE</scope>
    <source>
        <tissue evidence="1">Shoot tissue taken approximately 20 cm above the soil surface</tissue>
    </source>
</reference>
<name>A0A0A9GGU0_ARUDO</name>
<reference evidence="1" key="1">
    <citation type="submission" date="2014-09" db="EMBL/GenBank/DDBJ databases">
        <authorList>
            <person name="Magalhaes I.L.F."/>
            <person name="Oliveira U."/>
            <person name="Santos F.R."/>
            <person name="Vidigal T.H.D.A."/>
            <person name="Brescovit A.D."/>
            <person name="Santos A.J."/>
        </authorList>
    </citation>
    <scope>NUCLEOTIDE SEQUENCE</scope>
    <source>
        <tissue evidence="1">Shoot tissue taken approximately 20 cm above the soil surface</tissue>
    </source>
</reference>
<proteinExistence type="predicted"/>
<organism evidence="1">
    <name type="scientific">Arundo donax</name>
    <name type="common">Giant reed</name>
    <name type="synonym">Donax arundinaceus</name>
    <dbReference type="NCBI Taxonomy" id="35708"/>
    <lineage>
        <taxon>Eukaryota</taxon>
        <taxon>Viridiplantae</taxon>
        <taxon>Streptophyta</taxon>
        <taxon>Embryophyta</taxon>
        <taxon>Tracheophyta</taxon>
        <taxon>Spermatophyta</taxon>
        <taxon>Magnoliopsida</taxon>
        <taxon>Liliopsida</taxon>
        <taxon>Poales</taxon>
        <taxon>Poaceae</taxon>
        <taxon>PACMAD clade</taxon>
        <taxon>Arundinoideae</taxon>
        <taxon>Arundineae</taxon>
        <taxon>Arundo</taxon>
    </lineage>
</organism>
<sequence length="100" mass="11195">MPKQRLLKTRLIGTPAAEEHNRPHPLLSLVRSPLVRRRGQLLGLREAAHVGFGGPVDGPQRVVPAAESCLVLERLHRADAHRHHPRRLRCTGHLLLLRAS</sequence>